<gene>
    <name evidence="2" type="ORF">BDQ12DRAFT_675596</name>
</gene>
<feature type="compositionally biased region" description="Low complexity" evidence="1">
    <location>
        <begin position="168"/>
        <end position="178"/>
    </location>
</feature>
<reference evidence="2 3" key="1">
    <citation type="journal article" date="2019" name="Nat. Ecol. Evol.">
        <title>Megaphylogeny resolves global patterns of mushroom evolution.</title>
        <authorList>
            <person name="Varga T."/>
            <person name="Krizsan K."/>
            <person name="Foldi C."/>
            <person name="Dima B."/>
            <person name="Sanchez-Garcia M."/>
            <person name="Sanchez-Ramirez S."/>
            <person name="Szollosi G.J."/>
            <person name="Szarkandi J.G."/>
            <person name="Papp V."/>
            <person name="Albert L."/>
            <person name="Andreopoulos W."/>
            <person name="Angelini C."/>
            <person name="Antonin V."/>
            <person name="Barry K.W."/>
            <person name="Bougher N.L."/>
            <person name="Buchanan P."/>
            <person name="Buyck B."/>
            <person name="Bense V."/>
            <person name="Catcheside P."/>
            <person name="Chovatia M."/>
            <person name="Cooper J."/>
            <person name="Damon W."/>
            <person name="Desjardin D."/>
            <person name="Finy P."/>
            <person name="Geml J."/>
            <person name="Haridas S."/>
            <person name="Hughes K."/>
            <person name="Justo A."/>
            <person name="Karasinski D."/>
            <person name="Kautmanova I."/>
            <person name="Kiss B."/>
            <person name="Kocsube S."/>
            <person name="Kotiranta H."/>
            <person name="LaButti K.M."/>
            <person name="Lechner B.E."/>
            <person name="Liimatainen K."/>
            <person name="Lipzen A."/>
            <person name="Lukacs Z."/>
            <person name="Mihaltcheva S."/>
            <person name="Morgado L.N."/>
            <person name="Niskanen T."/>
            <person name="Noordeloos M.E."/>
            <person name="Ohm R.A."/>
            <person name="Ortiz-Santana B."/>
            <person name="Ovrebo C."/>
            <person name="Racz N."/>
            <person name="Riley R."/>
            <person name="Savchenko A."/>
            <person name="Shiryaev A."/>
            <person name="Soop K."/>
            <person name="Spirin V."/>
            <person name="Szebenyi C."/>
            <person name="Tomsovsky M."/>
            <person name="Tulloss R.E."/>
            <person name="Uehling J."/>
            <person name="Grigoriev I.V."/>
            <person name="Vagvolgyi C."/>
            <person name="Papp T."/>
            <person name="Martin F.M."/>
            <person name="Miettinen O."/>
            <person name="Hibbett D.S."/>
            <person name="Nagy L.G."/>
        </authorList>
    </citation>
    <scope>NUCLEOTIDE SEQUENCE [LARGE SCALE GENOMIC DNA]</scope>
    <source>
        <strain evidence="2 3">CBS 166.37</strain>
    </source>
</reference>
<dbReference type="EMBL" id="ML213591">
    <property type="protein sequence ID" value="TFK43814.1"/>
    <property type="molecule type" value="Genomic_DNA"/>
</dbReference>
<feature type="compositionally biased region" description="Low complexity" evidence="1">
    <location>
        <begin position="213"/>
        <end position="226"/>
    </location>
</feature>
<feature type="region of interest" description="Disordered" evidence="1">
    <location>
        <begin position="359"/>
        <end position="418"/>
    </location>
</feature>
<protein>
    <submittedName>
        <fullName evidence="2">Uncharacterized protein</fullName>
    </submittedName>
</protein>
<sequence length="418" mass="46156">MGKWTPDYLENVLQSKISNLVTGAINRAAVEKEPQPTITFESFVSDLDAGDSFTTSLIDILVKELADRRTRSTVNDRRLIADHTAKSLRLLATPLRIYRERNGRSHTRRTSANYFEYLSAPPNEMDVEEDEDEFDNMLLDNVTSIEGTRVNSELYEAIGAHSGWPSVSSLPTRRIISSPSPPLDDDADASSSGGSNPVAPRSGPWSMPPAATSSSSSSMLVRQPSIRRPPRSRTVDFNEYTHRRRSSIRDALDASERPADIRDGGHWVRSTGGRRFFPLSRTRRNATETYVPWTSESTDTLGSDTDEPLDHMFIQRPTSMSGTWIPTIPTTPLPDLYTGVAEGSPARPVRTRIIQRVRRSTSVLPPQSSESSMPPLVPFSPPAGPSLPIEDNEAEQSLAFGDLVSYPTPGSTENENVS</sequence>
<dbReference type="OrthoDB" id="3253137at2759"/>
<organism evidence="2 3">
    <name type="scientific">Crucibulum laeve</name>
    <dbReference type="NCBI Taxonomy" id="68775"/>
    <lineage>
        <taxon>Eukaryota</taxon>
        <taxon>Fungi</taxon>
        <taxon>Dikarya</taxon>
        <taxon>Basidiomycota</taxon>
        <taxon>Agaricomycotina</taxon>
        <taxon>Agaricomycetes</taxon>
        <taxon>Agaricomycetidae</taxon>
        <taxon>Agaricales</taxon>
        <taxon>Agaricineae</taxon>
        <taxon>Nidulariaceae</taxon>
        <taxon>Crucibulum</taxon>
    </lineage>
</organism>
<feature type="compositionally biased region" description="Polar residues" evidence="1">
    <location>
        <begin position="360"/>
        <end position="372"/>
    </location>
</feature>
<proteinExistence type="predicted"/>
<evidence type="ECO:0000313" key="2">
    <source>
        <dbReference type="EMBL" id="TFK43814.1"/>
    </source>
</evidence>
<evidence type="ECO:0000313" key="3">
    <source>
        <dbReference type="Proteomes" id="UP000308652"/>
    </source>
</evidence>
<feature type="compositionally biased region" description="Polar residues" evidence="1">
    <location>
        <begin position="408"/>
        <end position="418"/>
    </location>
</feature>
<name>A0A5C3MEH7_9AGAR</name>
<feature type="compositionally biased region" description="Pro residues" evidence="1">
    <location>
        <begin position="375"/>
        <end position="385"/>
    </location>
</feature>
<dbReference type="AlphaFoldDB" id="A0A5C3MEH7"/>
<accession>A0A5C3MEH7</accession>
<feature type="region of interest" description="Disordered" evidence="1">
    <location>
        <begin position="168"/>
        <end position="257"/>
    </location>
</feature>
<feature type="compositionally biased region" description="Basic and acidic residues" evidence="1">
    <location>
        <begin position="233"/>
        <end position="257"/>
    </location>
</feature>
<dbReference type="STRING" id="68775.A0A5C3MEH7"/>
<keyword evidence="3" id="KW-1185">Reference proteome</keyword>
<evidence type="ECO:0000256" key="1">
    <source>
        <dbReference type="SAM" id="MobiDB-lite"/>
    </source>
</evidence>
<dbReference type="Proteomes" id="UP000308652">
    <property type="component" value="Unassembled WGS sequence"/>
</dbReference>